<evidence type="ECO:0000256" key="8">
    <source>
        <dbReference type="SAM" id="SignalP"/>
    </source>
</evidence>
<reference evidence="10 11" key="2">
    <citation type="submission" date="2025-04" db="UniProtKB">
        <authorList>
            <consortium name="RefSeq"/>
        </authorList>
    </citation>
    <scope>IDENTIFICATION</scope>
    <source>
        <tissue evidence="10 11">Young leaves</tissue>
    </source>
</reference>
<accession>A0A8B8M2X5</accession>
<keyword evidence="5" id="KW-0456">Lyase</keyword>
<evidence type="ECO:0000256" key="6">
    <source>
        <dbReference type="RuleBase" id="RU004328"/>
    </source>
</evidence>
<evidence type="ECO:0000313" key="9">
    <source>
        <dbReference type="Proteomes" id="UP000694853"/>
    </source>
</evidence>
<dbReference type="AlphaFoldDB" id="A0A8B8M2X5"/>
<keyword evidence="2" id="KW-0540">Nuclease</keyword>
<feature type="compositionally biased region" description="Pro residues" evidence="7">
    <location>
        <begin position="35"/>
        <end position="129"/>
    </location>
</feature>
<protein>
    <submittedName>
        <fullName evidence="10 11">Ribonuclease 3-like</fullName>
    </submittedName>
</protein>
<dbReference type="InterPro" id="IPR001568">
    <property type="entry name" value="RNase_T2-like"/>
</dbReference>
<evidence type="ECO:0000256" key="5">
    <source>
        <dbReference type="ARBA" id="ARBA00023239"/>
    </source>
</evidence>
<dbReference type="PRINTS" id="PR01217">
    <property type="entry name" value="PRICHEXTENSN"/>
</dbReference>
<evidence type="ECO:0000313" key="11">
    <source>
        <dbReference type="RefSeq" id="XP_027362310.1"/>
    </source>
</evidence>
<sequence>MAISKKHLLFSVVILLLGFLLASSLPAEEDRRPPTRPPTQPPTRPPTQPPTRPPSPPPPRPPPPRPPPPPPRRPPPPPPPSPPPPRRPPPPPPPSPPPPRRPPPPPPPSPPPPSPPPPTPSPPPPPPRPINPPGFNYFLLVLQWPNAYCSSRGTCNPPVPKQHFTIRGLRPQRDFGLLPPVYCDTEERMTDDILDELRGDLLEYWPRLENADNFFTSKFLWIDQWITYGSCSSNRFPPDAYLETAIALAKDHGPLIMDEMAHRGIEPDGSTLHTAEEVLEAIKAATNTEALITCSKDESGRLQLETIRLCVNVNGETLLNCLSSSPQGNCEEEFIFPSPPT</sequence>
<dbReference type="GO" id="GO:0006401">
    <property type="term" value="P:RNA catabolic process"/>
    <property type="evidence" value="ECO:0007669"/>
    <property type="project" value="TreeGrafter"/>
</dbReference>
<dbReference type="GO" id="GO:0033897">
    <property type="term" value="F:ribonuclease T2 activity"/>
    <property type="evidence" value="ECO:0007669"/>
    <property type="project" value="InterPro"/>
</dbReference>
<dbReference type="PANTHER" id="PTHR11240:SF75">
    <property type="entry name" value="RIBONUCLEASE 3"/>
    <property type="match status" value="1"/>
</dbReference>
<dbReference type="KEGG" id="aprc:113869952"/>
<proteinExistence type="inferred from homology"/>
<dbReference type="RefSeq" id="XP_027362310.1">
    <property type="nucleotide sequence ID" value="XM_027506509.1"/>
</dbReference>
<feature type="signal peptide" evidence="8">
    <location>
        <begin position="1"/>
        <end position="24"/>
    </location>
</feature>
<dbReference type="GO" id="GO:0016787">
    <property type="term" value="F:hydrolase activity"/>
    <property type="evidence" value="ECO:0007669"/>
    <property type="project" value="UniProtKB-KW"/>
</dbReference>
<evidence type="ECO:0000256" key="3">
    <source>
        <dbReference type="ARBA" id="ARBA00022759"/>
    </source>
</evidence>
<feature type="region of interest" description="Disordered" evidence="7">
    <location>
        <begin position="25"/>
        <end position="129"/>
    </location>
</feature>
<evidence type="ECO:0000256" key="1">
    <source>
        <dbReference type="ARBA" id="ARBA00007469"/>
    </source>
</evidence>
<reference evidence="9" key="1">
    <citation type="journal article" date="2019" name="Toxins">
        <title>Detection of Abrin-Like and Prepropulchellin-Like Toxin Genes and Transcripts Using Whole Genome Sequencing and Full-Length Transcript Sequencing of Abrus precatorius.</title>
        <authorList>
            <person name="Hovde B.T."/>
            <person name="Daligault H.E."/>
            <person name="Hanschen E.R."/>
            <person name="Kunde Y.A."/>
            <person name="Johnson M.B."/>
            <person name="Starkenburg S.R."/>
            <person name="Johnson S.L."/>
        </authorList>
    </citation>
    <scope>NUCLEOTIDE SEQUENCE [LARGE SCALE GENOMIC DNA]</scope>
</reference>
<name>A0A8B8M2X5_ABRPR</name>
<dbReference type="GO" id="GO:0005576">
    <property type="term" value="C:extracellular region"/>
    <property type="evidence" value="ECO:0007669"/>
    <property type="project" value="TreeGrafter"/>
</dbReference>
<evidence type="ECO:0000256" key="2">
    <source>
        <dbReference type="ARBA" id="ARBA00022722"/>
    </source>
</evidence>
<evidence type="ECO:0000256" key="7">
    <source>
        <dbReference type="SAM" id="MobiDB-lite"/>
    </source>
</evidence>
<organism evidence="9 10">
    <name type="scientific">Abrus precatorius</name>
    <name type="common">Indian licorice</name>
    <name type="synonym">Glycine abrus</name>
    <dbReference type="NCBI Taxonomy" id="3816"/>
    <lineage>
        <taxon>Eukaryota</taxon>
        <taxon>Viridiplantae</taxon>
        <taxon>Streptophyta</taxon>
        <taxon>Embryophyta</taxon>
        <taxon>Tracheophyta</taxon>
        <taxon>Spermatophyta</taxon>
        <taxon>Magnoliopsida</taxon>
        <taxon>eudicotyledons</taxon>
        <taxon>Gunneridae</taxon>
        <taxon>Pentapetalae</taxon>
        <taxon>rosids</taxon>
        <taxon>fabids</taxon>
        <taxon>Fabales</taxon>
        <taxon>Fabaceae</taxon>
        <taxon>Papilionoideae</taxon>
        <taxon>50 kb inversion clade</taxon>
        <taxon>NPAAA clade</taxon>
        <taxon>indigoferoid/millettioid clade</taxon>
        <taxon>Abreae</taxon>
        <taxon>Abrus</taxon>
    </lineage>
</organism>
<keyword evidence="8" id="KW-0732">Signal</keyword>
<dbReference type="OrthoDB" id="1898737at2759"/>
<dbReference type="SUPFAM" id="SSF55895">
    <property type="entry name" value="Ribonuclease Rh-like"/>
    <property type="match status" value="1"/>
</dbReference>
<keyword evidence="9" id="KW-1185">Reference proteome</keyword>
<dbReference type="RefSeq" id="XP_027362298.1">
    <property type="nucleotide sequence ID" value="XM_027506497.1"/>
</dbReference>
<dbReference type="GO" id="GO:0003723">
    <property type="term" value="F:RNA binding"/>
    <property type="evidence" value="ECO:0007669"/>
    <property type="project" value="InterPro"/>
</dbReference>
<keyword evidence="3" id="KW-0255">Endonuclease</keyword>
<dbReference type="GeneID" id="113869943"/>
<dbReference type="PANTHER" id="PTHR11240">
    <property type="entry name" value="RIBONUCLEASE T2"/>
    <property type="match status" value="1"/>
</dbReference>
<dbReference type="InterPro" id="IPR036430">
    <property type="entry name" value="RNase_T2-like_sf"/>
</dbReference>
<gene>
    <name evidence="10" type="primary">LOC113869943</name>
    <name evidence="11" type="synonym">LOC113869952</name>
</gene>
<dbReference type="Proteomes" id="UP000694853">
    <property type="component" value="Unplaced"/>
</dbReference>
<dbReference type="Pfam" id="PF00445">
    <property type="entry name" value="Ribonuclease_T2"/>
    <property type="match status" value="1"/>
</dbReference>
<evidence type="ECO:0000256" key="4">
    <source>
        <dbReference type="ARBA" id="ARBA00022801"/>
    </source>
</evidence>
<keyword evidence="4" id="KW-0378">Hydrolase</keyword>
<feature type="chain" id="PRO_5044666848" evidence="8">
    <location>
        <begin position="25"/>
        <end position="341"/>
    </location>
</feature>
<comment type="similarity">
    <text evidence="1 6">Belongs to the RNase T2 family.</text>
</comment>
<dbReference type="Gene3D" id="3.90.730.10">
    <property type="entry name" value="Ribonuclease T2-like"/>
    <property type="match status" value="1"/>
</dbReference>
<dbReference type="KEGG" id="aprc:113869943"/>
<evidence type="ECO:0000313" key="10">
    <source>
        <dbReference type="RefSeq" id="XP_027362298.1"/>
    </source>
</evidence>